<feature type="transmembrane region" description="Helical" evidence="9">
    <location>
        <begin position="104"/>
        <end position="121"/>
    </location>
</feature>
<keyword evidence="2 9" id="KW-0673">Quorum sensing</keyword>
<evidence type="ECO:0000256" key="4">
    <source>
        <dbReference type="ARBA" id="ARBA00022692"/>
    </source>
</evidence>
<sequence>MKIIDKKIDQFANYLQRKNNLDRIQFLKVRLGMQVVVSNIEKTIVVYGLALIFHTFIYTLLTHISYFLVRSNAHGAHAKSSLLCHIQNLLFFLIVPWFLTLFHISNFVLIGVGLISLFIVIKFAPAATRKQPIPKHLIKRKWLTSIMVSILLLIVCIFIKRPLVQLVVWGMFLESLTLLPIFFTKEDV</sequence>
<dbReference type="EMBL" id="AP018586">
    <property type="protein sequence ID" value="BBD92023.1"/>
    <property type="molecule type" value="Genomic_DNA"/>
</dbReference>
<dbReference type="EC" id="3.4.-.-" evidence="9"/>
<evidence type="ECO:0000256" key="7">
    <source>
        <dbReference type="ARBA" id="ARBA00023026"/>
    </source>
</evidence>
<reference evidence="10 11" key="1">
    <citation type="submission" date="2018-05" db="EMBL/GenBank/DDBJ databases">
        <title>Complete genome sequencing of three human clinical isolates of Staphylococcus caprae reveals virulence factors similar to those of S. epidermidis and S. capitis.</title>
        <authorList>
            <person name="Watanabe S."/>
            <person name="Cui L."/>
        </authorList>
    </citation>
    <scope>NUCLEOTIDE SEQUENCE [LARGE SCALE GENOMIC DNA]</scope>
    <source>
        <strain evidence="10 11">JMUB590</strain>
    </source>
</reference>
<keyword evidence="5 9" id="KW-0378">Hydrolase</keyword>
<evidence type="ECO:0000256" key="3">
    <source>
        <dbReference type="ARBA" id="ARBA00022670"/>
    </source>
</evidence>
<evidence type="ECO:0000256" key="8">
    <source>
        <dbReference type="ARBA" id="ARBA00023136"/>
    </source>
</evidence>
<organism evidence="10 11">
    <name type="scientific">Staphylococcus caprae</name>
    <dbReference type="NCBI Taxonomy" id="29380"/>
    <lineage>
        <taxon>Bacteria</taxon>
        <taxon>Bacillati</taxon>
        <taxon>Bacillota</taxon>
        <taxon>Bacilli</taxon>
        <taxon>Bacillales</taxon>
        <taxon>Staphylococcaceae</taxon>
        <taxon>Staphylococcus</taxon>
    </lineage>
</organism>
<protein>
    <recommendedName>
        <fullName evidence="9">Accessory gene regulator protein B</fullName>
        <ecNumber evidence="9">3.4.-.-</ecNumber>
    </recommendedName>
</protein>
<evidence type="ECO:0000256" key="2">
    <source>
        <dbReference type="ARBA" id="ARBA00022654"/>
    </source>
</evidence>
<evidence type="ECO:0000256" key="6">
    <source>
        <dbReference type="ARBA" id="ARBA00022989"/>
    </source>
</evidence>
<evidence type="ECO:0000256" key="1">
    <source>
        <dbReference type="ARBA" id="ARBA00022475"/>
    </source>
</evidence>
<keyword evidence="7 9" id="KW-0843">Virulence</keyword>
<proteinExistence type="inferred from homology"/>
<keyword evidence="3 9" id="KW-0645">Protease</keyword>
<dbReference type="Proteomes" id="UP000274772">
    <property type="component" value="Chromosome"/>
</dbReference>
<comment type="subcellular location">
    <subcellularLocation>
        <location evidence="9">Cell membrane</location>
        <topology evidence="9">Multi-pass membrane protein</topology>
    </subcellularLocation>
</comment>
<comment type="function">
    <text evidence="9">Essential for the production of a quorum sensing system signal molecule, the autoinducing peptide (AIP). This quorum sensing system is responsible for the regulation of the expression of virulence factor genes. Involved in the proteolytic processing of AgrD, the precursor of AIP.</text>
</comment>
<name>A0ABM7FP21_9STAP</name>
<dbReference type="RefSeq" id="WP_044466871.1">
    <property type="nucleotide sequence ID" value="NZ_AP018585.1"/>
</dbReference>
<keyword evidence="6 9" id="KW-1133">Transmembrane helix</keyword>
<evidence type="ECO:0000313" key="11">
    <source>
        <dbReference type="Proteomes" id="UP000274772"/>
    </source>
</evidence>
<dbReference type="Pfam" id="PF04647">
    <property type="entry name" value="AgrB"/>
    <property type="match status" value="1"/>
</dbReference>
<evidence type="ECO:0000313" key="10">
    <source>
        <dbReference type="EMBL" id="BBD92023.1"/>
    </source>
</evidence>
<feature type="transmembrane region" description="Helical" evidence="9">
    <location>
        <begin position="166"/>
        <end position="183"/>
    </location>
</feature>
<dbReference type="SMART" id="SM00793">
    <property type="entry name" value="AgrB"/>
    <property type="match status" value="1"/>
</dbReference>
<evidence type="ECO:0000256" key="5">
    <source>
        <dbReference type="ARBA" id="ARBA00022801"/>
    </source>
</evidence>
<gene>
    <name evidence="9 10" type="primary">agrB</name>
    <name evidence="10" type="ORF">JMUB590_0927</name>
</gene>
<feature type="transmembrane region" description="Helical" evidence="9">
    <location>
        <begin position="44"/>
        <end position="69"/>
    </location>
</feature>
<dbReference type="InterPro" id="IPR006741">
    <property type="entry name" value="AgrB"/>
</dbReference>
<keyword evidence="4 9" id="KW-0812">Transmembrane</keyword>
<dbReference type="GeneID" id="58050690"/>
<keyword evidence="8 9" id="KW-0472">Membrane</keyword>
<evidence type="ECO:0000256" key="9">
    <source>
        <dbReference type="HAMAP-Rule" id="MF_00784"/>
    </source>
</evidence>
<feature type="transmembrane region" description="Helical" evidence="9">
    <location>
        <begin position="142"/>
        <end position="160"/>
    </location>
</feature>
<dbReference type="HAMAP" id="MF_00784">
    <property type="entry name" value="AgrB"/>
    <property type="match status" value="1"/>
</dbReference>
<keyword evidence="1 9" id="KW-1003">Cell membrane</keyword>
<accession>A0ABM7FP21</accession>
<comment type="similarity">
    <text evidence="9">Belongs to the AgrB family.</text>
</comment>
<keyword evidence="11" id="KW-1185">Reference proteome</keyword>